<organism evidence="1 2">
    <name type="scientific">Klenkia taihuensis</name>
    <dbReference type="NCBI Taxonomy" id="1225127"/>
    <lineage>
        <taxon>Bacteria</taxon>
        <taxon>Bacillati</taxon>
        <taxon>Actinomycetota</taxon>
        <taxon>Actinomycetes</taxon>
        <taxon>Geodermatophilales</taxon>
        <taxon>Geodermatophilaceae</taxon>
        <taxon>Klenkia</taxon>
    </lineage>
</organism>
<dbReference type="EMBL" id="FOMD01000002">
    <property type="protein sequence ID" value="SFC85088.1"/>
    <property type="molecule type" value="Genomic_DNA"/>
</dbReference>
<name>A0A1I1MPH7_9ACTN</name>
<dbReference type="InterPro" id="IPR036188">
    <property type="entry name" value="FAD/NAD-bd_sf"/>
</dbReference>
<dbReference type="RefSeq" id="WP_091556672.1">
    <property type="nucleotide sequence ID" value="NZ_BNAC01000006.1"/>
</dbReference>
<keyword evidence="2" id="KW-1185">Reference proteome</keyword>
<dbReference type="SUPFAM" id="SSF51905">
    <property type="entry name" value="FAD/NAD(P)-binding domain"/>
    <property type="match status" value="1"/>
</dbReference>
<dbReference type="AlphaFoldDB" id="A0A1I1MPH7"/>
<accession>A0A1I1MPH7</accession>
<dbReference type="STRING" id="1225127.SAMN05661030_1697"/>
<dbReference type="Pfam" id="PF13450">
    <property type="entry name" value="NAD_binding_8"/>
    <property type="match status" value="1"/>
</dbReference>
<gene>
    <name evidence="1" type="ORF">SAMN05661030_1697</name>
</gene>
<proteinExistence type="predicted"/>
<evidence type="ECO:0000313" key="1">
    <source>
        <dbReference type="EMBL" id="SFC85088.1"/>
    </source>
</evidence>
<dbReference type="Proteomes" id="UP000199022">
    <property type="component" value="Unassembled WGS sequence"/>
</dbReference>
<protein>
    <submittedName>
        <fullName evidence="1">NAD(P)-binding Rossmann-like domain-containing protein</fullName>
    </submittedName>
</protein>
<sequence>MPDAVLVGANLAALVAARELAAAGREVVLLTDGRPVGGHFGGLRVDGTAFDTGMVTLERPGAGEAGPVTPPLAGYDPDRRYDWTRFAGLVDRWQAGRVELRRTPTPQVLVDGRRTADHLMSDRLDVLAGAAVPDPLLAVDDPRHARGKTTAPAYDGLDYRSASLANHGPDVHGRLVEPFLAAVLGPASDQLLARYHRTAWLPLYWPATVAAAAGGRPTGVVEHRFWTTAGGLVGEVVTGLRDELVARGVVVEDQPLRPLRRTAAGWEVSTAGGVWLHPAPVLGLPVPRARELLGLRPAPRGPAVDIGVLSCRVRAGAVTDPAGCVLLADGRSVAHRVTDQDAQAGRDPAWHRVTVETGAAGRVVADAGDDLGRRLVADLVRVLGLAPAALGAGGDGHPDVQVLRLLRAPGALGVPTAASVEADRAGREELRGLGVVPTGALLGTGLASLADQVVQGLAVAERLG</sequence>
<dbReference type="Gene3D" id="3.50.50.60">
    <property type="entry name" value="FAD/NAD(P)-binding domain"/>
    <property type="match status" value="1"/>
</dbReference>
<reference evidence="2" key="1">
    <citation type="submission" date="2016-10" db="EMBL/GenBank/DDBJ databases">
        <authorList>
            <person name="Varghese N."/>
            <person name="Submissions S."/>
        </authorList>
    </citation>
    <scope>NUCLEOTIDE SEQUENCE [LARGE SCALE GENOMIC DNA]</scope>
    <source>
        <strain evidence="2">DSM 45962</strain>
    </source>
</reference>
<evidence type="ECO:0000313" key="2">
    <source>
        <dbReference type="Proteomes" id="UP000199022"/>
    </source>
</evidence>